<dbReference type="AlphaFoldDB" id="A0AA47KIM3"/>
<evidence type="ECO:0000256" key="2">
    <source>
        <dbReference type="ARBA" id="ARBA00022729"/>
    </source>
</evidence>
<dbReference type="GO" id="GO:0030313">
    <property type="term" value="C:cell envelope"/>
    <property type="evidence" value="ECO:0007669"/>
    <property type="project" value="UniProtKB-SubCell"/>
</dbReference>
<dbReference type="Pfam" id="PF09375">
    <property type="entry name" value="Peptidase_M75"/>
    <property type="match status" value="1"/>
</dbReference>
<dbReference type="Gene3D" id="1.20.1420.20">
    <property type="entry name" value="M75 peptidase, HXXE motif"/>
    <property type="match status" value="1"/>
</dbReference>
<keyword evidence="2 3" id="KW-0732">Signal</keyword>
<dbReference type="RefSeq" id="WP_269578257.1">
    <property type="nucleotide sequence ID" value="NZ_CP114588.1"/>
</dbReference>
<evidence type="ECO:0000256" key="1">
    <source>
        <dbReference type="ARBA" id="ARBA00004196"/>
    </source>
</evidence>
<accession>A0AA47KIM3</accession>
<dbReference type="Proteomes" id="UP001164748">
    <property type="component" value="Chromosome"/>
</dbReference>
<dbReference type="EMBL" id="CP114588">
    <property type="protein sequence ID" value="WBA07621.1"/>
    <property type="molecule type" value="Genomic_DNA"/>
</dbReference>
<dbReference type="InterPro" id="IPR038352">
    <property type="entry name" value="Imelysin_sf"/>
</dbReference>
<organism evidence="5 6">
    <name type="scientific">Salinivibrio kushneri</name>
    <dbReference type="NCBI Taxonomy" id="1908198"/>
    <lineage>
        <taxon>Bacteria</taxon>
        <taxon>Pseudomonadati</taxon>
        <taxon>Pseudomonadota</taxon>
        <taxon>Gammaproteobacteria</taxon>
        <taxon>Vibrionales</taxon>
        <taxon>Vibrionaceae</taxon>
        <taxon>Salinivibrio</taxon>
    </lineage>
</organism>
<gene>
    <name evidence="5" type="ORF">N8M53_07005</name>
</gene>
<dbReference type="InterPro" id="IPR034984">
    <property type="entry name" value="Imelysin-like_IPPA"/>
</dbReference>
<evidence type="ECO:0000259" key="4">
    <source>
        <dbReference type="Pfam" id="PF09375"/>
    </source>
</evidence>
<evidence type="ECO:0000256" key="3">
    <source>
        <dbReference type="SAM" id="SignalP"/>
    </source>
</evidence>
<evidence type="ECO:0000313" key="6">
    <source>
        <dbReference type="Proteomes" id="UP001164748"/>
    </source>
</evidence>
<reference evidence="5" key="1">
    <citation type="submission" date="2022-09" db="EMBL/GenBank/DDBJ databases">
        <authorList>
            <person name="Li Z.-J."/>
        </authorList>
    </citation>
    <scope>NUCLEOTIDE SEQUENCE</scope>
    <source>
        <strain evidence="5">TGB11</strain>
    </source>
</reference>
<feature type="chain" id="PRO_5041295271" evidence="3">
    <location>
        <begin position="20"/>
        <end position="337"/>
    </location>
</feature>
<dbReference type="PROSITE" id="PS51257">
    <property type="entry name" value="PROKAR_LIPOPROTEIN"/>
    <property type="match status" value="1"/>
</dbReference>
<name>A0AA47KIM3_9GAMM</name>
<comment type="subcellular location">
    <subcellularLocation>
        <location evidence="1">Cell envelope</location>
    </subcellularLocation>
</comment>
<feature type="domain" description="Imelysin-like" evidence="4">
    <location>
        <begin position="43"/>
        <end position="309"/>
    </location>
</feature>
<dbReference type="CDD" id="cd14659">
    <property type="entry name" value="Imelysin-like_IPPA"/>
    <property type="match status" value="1"/>
</dbReference>
<dbReference type="InterPro" id="IPR018976">
    <property type="entry name" value="Imelysin-like"/>
</dbReference>
<proteinExistence type="predicted"/>
<feature type="signal peptide" evidence="3">
    <location>
        <begin position="1"/>
        <end position="19"/>
    </location>
</feature>
<evidence type="ECO:0000313" key="5">
    <source>
        <dbReference type="EMBL" id="WBA07621.1"/>
    </source>
</evidence>
<protein>
    <submittedName>
        <fullName evidence="5">Imelysin family protein</fullName>
    </submittedName>
</protein>
<sequence length="337" mass="37234">MRFRLNPIAALSLSATVFLGGCLSQTETGPNHGLWQLQKQRSEQFLSATTDLAKTTQSVCTQGTPIDDARQAWKTVMANWMPLQGVEKGSEDALAQSWRIQFYPDKKNTTGRKINALLASDTQWTAEALAEQSVAVQGVGAMEWLLYDQQADLSQPKHCEVAMAVSARLQQTASALNAAWQKNPWHGMPPSMAVSEKLGALTHQLDYVLKKLSGPLGKPGFPNPYQGEAWRSRHSLTLLRQSIKAMQTQYHAEGGIEQSLRERGYDEVADRVGEHWQLAYNSVPQDGEPLFDRLNSVAGYRDMLTVYNNLEYLKLVLGGQVAQDLGIIVGFNASDGD</sequence>